<keyword evidence="2" id="KW-1185">Reference proteome</keyword>
<accession>A0AA88R1K1</accession>
<reference evidence="1" key="1">
    <citation type="submission" date="2022-12" db="EMBL/GenBank/DDBJ databases">
        <title>Draft genome assemblies for two species of Escallonia (Escalloniales).</title>
        <authorList>
            <person name="Chanderbali A."/>
            <person name="Dervinis C."/>
            <person name="Anghel I."/>
            <person name="Soltis D."/>
            <person name="Soltis P."/>
            <person name="Zapata F."/>
        </authorList>
    </citation>
    <scope>NUCLEOTIDE SEQUENCE</scope>
    <source>
        <strain evidence="1">UCBG92.1500</strain>
        <tissue evidence="1">Leaf</tissue>
    </source>
</reference>
<sequence length="166" mass="18569">EVLRRGSDAETEVLAIVSKHLSTKPKSVSENSSSLKKWLVIRLKLDGYDASLRQNSWTTSWGCPGAELIFTVPGQIHSSDYEYIDIATHDMNGEALRLIVDIDFKSQFELARPTSAYRKLSGTLPLIFVGDEDKLNKILSLLCSAGKESLKEKGLHIPPWRTSTYM</sequence>
<dbReference type="EMBL" id="JAVXUO010001642">
    <property type="protein sequence ID" value="KAK2980362.1"/>
    <property type="molecule type" value="Genomic_DNA"/>
</dbReference>
<name>A0AA88R1K1_9ASTE</name>
<comment type="caution">
    <text evidence="1">The sequence shown here is derived from an EMBL/GenBank/DDBJ whole genome shotgun (WGS) entry which is preliminary data.</text>
</comment>
<dbReference type="NCBIfam" id="TIGR01615">
    <property type="entry name" value="A_thal_3542"/>
    <property type="match status" value="1"/>
</dbReference>
<feature type="non-terminal residue" evidence="1">
    <location>
        <position position="1"/>
    </location>
</feature>
<dbReference type="AlphaFoldDB" id="A0AA88R1K1"/>
<proteinExistence type="predicted"/>
<evidence type="ECO:0000313" key="2">
    <source>
        <dbReference type="Proteomes" id="UP001187471"/>
    </source>
</evidence>
<dbReference type="PANTHER" id="PTHR31579">
    <property type="entry name" value="OS03G0796600 PROTEIN"/>
    <property type="match status" value="1"/>
</dbReference>
<evidence type="ECO:0000313" key="1">
    <source>
        <dbReference type="EMBL" id="KAK2980362.1"/>
    </source>
</evidence>
<protein>
    <submittedName>
        <fullName evidence="1">Uncharacterized protein</fullName>
    </submittedName>
</protein>
<feature type="non-terminal residue" evidence="1">
    <location>
        <position position="166"/>
    </location>
</feature>
<organism evidence="1 2">
    <name type="scientific">Escallonia rubra</name>
    <dbReference type="NCBI Taxonomy" id="112253"/>
    <lineage>
        <taxon>Eukaryota</taxon>
        <taxon>Viridiplantae</taxon>
        <taxon>Streptophyta</taxon>
        <taxon>Embryophyta</taxon>
        <taxon>Tracheophyta</taxon>
        <taxon>Spermatophyta</taxon>
        <taxon>Magnoliopsida</taxon>
        <taxon>eudicotyledons</taxon>
        <taxon>Gunneridae</taxon>
        <taxon>Pentapetalae</taxon>
        <taxon>asterids</taxon>
        <taxon>campanulids</taxon>
        <taxon>Escalloniales</taxon>
        <taxon>Escalloniaceae</taxon>
        <taxon>Escallonia</taxon>
    </lineage>
</organism>
<dbReference type="InterPro" id="IPR006502">
    <property type="entry name" value="PDDEXK-like"/>
</dbReference>
<gene>
    <name evidence="1" type="ORF">RJ640_014535</name>
</gene>
<dbReference type="PANTHER" id="PTHR31579:SF34">
    <property type="entry name" value="T14N5.3 PROTEIN"/>
    <property type="match status" value="1"/>
</dbReference>
<dbReference type="Pfam" id="PF04720">
    <property type="entry name" value="PDDEXK_6"/>
    <property type="match status" value="1"/>
</dbReference>
<dbReference type="Proteomes" id="UP001187471">
    <property type="component" value="Unassembled WGS sequence"/>
</dbReference>